<proteinExistence type="inferred from homology"/>
<dbReference type="EMBL" id="AQGV01000015">
    <property type="protein sequence ID" value="MBE0370411.1"/>
    <property type="molecule type" value="Genomic_DNA"/>
</dbReference>
<feature type="signal peptide" evidence="10">
    <location>
        <begin position="1"/>
        <end position="20"/>
    </location>
</feature>
<keyword evidence="4 9" id="KW-0645">Protease</keyword>
<evidence type="ECO:0000256" key="10">
    <source>
        <dbReference type="SAM" id="SignalP"/>
    </source>
</evidence>
<dbReference type="Pfam" id="PF17900">
    <property type="entry name" value="Peptidase_M1_N"/>
    <property type="match status" value="1"/>
</dbReference>
<dbReference type="Pfam" id="PF01433">
    <property type="entry name" value="Peptidase_M1"/>
    <property type="match status" value="1"/>
</dbReference>
<dbReference type="Gene3D" id="1.10.390.10">
    <property type="entry name" value="Neutral Protease Domain 2"/>
    <property type="match status" value="1"/>
</dbReference>
<evidence type="ECO:0000256" key="5">
    <source>
        <dbReference type="ARBA" id="ARBA00022723"/>
    </source>
</evidence>
<dbReference type="InterPro" id="IPR042097">
    <property type="entry name" value="Aminopeptidase_N-like_N_sf"/>
</dbReference>
<comment type="catalytic activity">
    <reaction evidence="1">
        <text>Release of an N-terminal amino acid, Xaa-|-Yaa- from a peptide, amide or arylamide. Xaa is preferably Ala, but may be most amino acids including Pro (slow action). When a terminal hydrophobic residue is followed by a prolyl residue, the two may be released as an intact Xaa-Pro dipeptide.</text>
        <dbReference type="EC" id="3.4.11.2"/>
    </reaction>
</comment>
<dbReference type="PANTHER" id="PTHR11533">
    <property type="entry name" value="PROTEASE M1 ZINC METALLOPROTEASE"/>
    <property type="match status" value="1"/>
</dbReference>
<feature type="domain" description="ERAP1-like C-terminal" evidence="12">
    <location>
        <begin position="527"/>
        <end position="840"/>
    </location>
</feature>
<feature type="domain" description="Aminopeptidase N-like N-terminal" evidence="13">
    <location>
        <begin position="34"/>
        <end position="207"/>
    </location>
</feature>
<dbReference type="InterPro" id="IPR024571">
    <property type="entry name" value="ERAP1-like_C_dom"/>
</dbReference>
<keyword evidence="6 9" id="KW-0378">Hydrolase</keyword>
<protein>
    <recommendedName>
        <fullName evidence="9">Aminopeptidase</fullName>
        <ecNumber evidence="9">3.4.11.-</ecNumber>
    </recommendedName>
</protein>
<dbReference type="Pfam" id="PF11838">
    <property type="entry name" value="ERAP1_C"/>
    <property type="match status" value="1"/>
</dbReference>
<evidence type="ECO:0000259" key="11">
    <source>
        <dbReference type="Pfam" id="PF01433"/>
    </source>
</evidence>
<evidence type="ECO:0000256" key="4">
    <source>
        <dbReference type="ARBA" id="ARBA00022670"/>
    </source>
</evidence>
<organism evidence="14 15">
    <name type="scientific">Pseudoalteromonas aurantia 208</name>
    <dbReference type="NCBI Taxonomy" id="1314867"/>
    <lineage>
        <taxon>Bacteria</taxon>
        <taxon>Pseudomonadati</taxon>
        <taxon>Pseudomonadota</taxon>
        <taxon>Gammaproteobacteria</taxon>
        <taxon>Alteromonadales</taxon>
        <taxon>Pseudoalteromonadaceae</taxon>
        <taxon>Pseudoalteromonas</taxon>
    </lineage>
</organism>
<evidence type="ECO:0000259" key="12">
    <source>
        <dbReference type="Pfam" id="PF11838"/>
    </source>
</evidence>
<evidence type="ECO:0000313" key="14">
    <source>
        <dbReference type="EMBL" id="MBE0370411.1"/>
    </source>
</evidence>
<dbReference type="CDD" id="cd09601">
    <property type="entry name" value="M1_APN-Q_like"/>
    <property type="match status" value="1"/>
</dbReference>
<evidence type="ECO:0000313" key="15">
    <source>
        <dbReference type="Proteomes" id="UP000615755"/>
    </source>
</evidence>
<dbReference type="InterPro" id="IPR014782">
    <property type="entry name" value="Peptidase_M1_dom"/>
</dbReference>
<keyword evidence="3 9" id="KW-0031">Aminopeptidase</keyword>
<comment type="similarity">
    <text evidence="2 9">Belongs to the peptidase M1 family.</text>
</comment>
<evidence type="ECO:0000256" key="6">
    <source>
        <dbReference type="ARBA" id="ARBA00022801"/>
    </source>
</evidence>
<dbReference type="Gene3D" id="2.60.40.1910">
    <property type="match status" value="1"/>
</dbReference>
<evidence type="ECO:0000256" key="8">
    <source>
        <dbReference type="ARBA" id="ARBA00023049"/>
    </source>
</evidence>
<dbReference type="Gene3D" id="1.25.50.20">
    <property type="match status" value="1"/>
</dbReference>
<accession>A0ABR9EHH0</accession>
<dbReference type="InterPro" id="IPR027268">
    <property type="entry name" value="Peptidase_M4/M1_CTD_sf"/>
</dbReference>
<comment type="caution">
    <text evidence="14">The sequence shown here is derived from an EMBL/GenBank/DDBJ whole genome shotgun (WGS) entry which is preliminary data.</text>
</comment>
<sequence>MFYKRLLALAISLAMQTAHASEDNDYIIEPLAKPSSQSVHLTLDPNKDTFSGISRIELSVLEATHYIEINGLDYAIELAKLIGNTECDLSNTMLKTGKVRLHCDQQLQPGKYTLTINFDAPYNQQSVGLYKTIDQGKAYLFTQFEMSDARRAFPVFDEPQYKIPFQLTITAPNAQKVYANTPLIKAQKNKTNTTHFFDVTPPIPSYLVAMAVGPFEEKAITGMPIPGKVITPQGKLALADYAIDNMPKVLKVLEDYFGIPYVYKKLDSVAVPEFPFGAMENSGLVTYREDILLVDPNNATSRQKQTNVSVIAHELAHQWYGNLVTMKWWNDLWLNEAFASWMAAKVTQQLNPEFNSHLDLPQNYVMALDAQLSTKPIRKPIKTEADIMDGLGLAYSKGSAVLSMIENWIGADAFQKGMRAYMKKYAFKNAEAADLWRELSLASNKDVASVLSSFVEQSSFPLISVTKSGKMLTLSQQRFANAGVEAPKQLWNVPVTIKYGKGDKVASTQMLLNKESQRVQLDFEPQWIYPDKGALGYYRWMLEERQFNTLLKHAKSALSDRERLALLSAADALLDAGKINAGQLMAALEQFASDQHPRVASNAIRLLRAQKSTFKTKQNEEFWPGFIRRSIQPAIAQYGLTSKPQEIPAISSLRAIVIALQGFDGKDQSIITTAQQQTALYLTDSTKVDPYLAGTFLKLAAYHGDVDLLKAYQNAFETTKEPQTRTHLLAALSYFGSKTLQSKVLDYALTDKVTPSDLRIIFSGQGYTESRKKHFRTWIYENYPALSKKMPPFMLPTLPSYTGNGCEIHDLKTTQAFFKEKVSAVPGYQRSLEKVSESVHTCIALKRRELESVNKFLARF</sequence>
<evidence type="ECO:0000256" key="1">
    <source>
        <dbReference type="ARBA" id="ARBA00000098"/>
    </source>
</evidence>
<keyword evidence="15" id="KW-1185">Reference proteome</keyword>
<evidence type="ECO:0000256" key="2">
    <source>
        <dbReference type="ARBA" id="ARBA00010136"/>
    </source>
</evidence>
<dbReference type="PRINTS" id="PR00756">
    <property type="entry name" value="ALADIPTASE"/>
</dbReference>
<dbReference type="SUPFAM" id="SSF55486">
    <property type="entry name" value="Metalloproteases ('zincins'), catalytic domain"/>
    <property type="match status" value="1"/>
</dbReference>
<evidence type="ECO:0000256" key="7">
    <source>
        <dbReference type="ARBA" id="ARBA00022833"/>
    </source>
</evidence>
<evidence type="ECO:0000259" key="13">
    <source>
        <dbReference type="Pfam" id="PF17900"/>
    </source>
</evidence>
<keyword evidence="7 9" id="KW-0862">Zinc</keyword>
<dbReference type="PANTHER" id="PTHR11533:SF174">
    <property type="entry name" value="PUROMYCIN-SENSITIVE AMINOPEPTIDASE-RELATED"/>
    <property type="match status" value="1"/>
</dbReference>
<dbReference type="RefSeq" id="WP_192509529.1">
    <property type="nucleotide sequence ID" value="NZ_AQGV01000015.1"/>
</dbReference>
<evidence type="ECO:0000256" key="9">
    <source>
        <dbReference type="RuleBase" id="RU364040"/>
    </source>
</evidence>
<keyword evidence="5 9" id="KW-0479">Metal-binding</keyword>
<gene>
    <name evidence="14" type="ORF">PAUR_b0450</name>
</gene>
<keyword evidence="10" id="KW-0732">Signal</keyword>
<dbReference type="Proteomes" id="UP000615755">
    <property type="component" value="Unassembled WGS sequence"/>
</dbReference>
<reference evidence="14 15" key="1">
    <citation type="submission" date="2015-03" db="EMBL/GenBank/DDBJ databases">
        <title>Genome sequence of Pseudoalteromonas aurantia.</title>
        <authorList>
            <person name="Xie B.-B."/>
            <person name="Rong J.-C."/>
            <person name="Qin Q.-L."/>
            <person name="Zhang Y.-Z."/>
        </authorList>
    </citation>
    <scope>NUCLEOTIDE SEQUENCE [LARGE SCALE GENOMIC DNA]</scope>
    <source>
        <strain evidence="14 15">208</strain>
    </source>
</reference>
<comment type="cofactor">
    <cofactor evidence="9">
        <name>Zn(2+)</name>
        <dbReference type="ChEBI" id="CHEBI:29105"/>
    </cofactor>
    <text evidence="9">Binds 1 zinc ion per subunit.</text>
</comment>
<dbReference type="SUPFAM" id="SSF63737">
    <property type="entry name" value="Leukotriene A4 hydrolase N-terminal domain"/>
    <property type="match status" value="1"/>
</dbReference>
<dbReference type="InterPro" id="IPR034016">
    <property type="entry name" value="M1_APN-typ"/>
</dbReference>
<keyword evidence="8 9" id="KW-0482">Metalloprotease</keyword>
<feature type="domain" description="Peptidase M1 membrane alanine aminopeptidase" evidence="11">
    <location>
        <begin position="241"/>
        <end position="454"/>
    </location>
</feature>
<name>A0ABR9EHH0_9GAMM</name>
<dbReference type="InterPro" id="IPR045357">
    <property type="entry name" value="Aminopeptidase_N-like_N"/>
</dbReference>
<evidence type="ECO:0000256" key="3">
    <source>
        <dbReference type="ARBA" id="ARBA00022438"/>
    </source>
</evidence>
<feature type="chain" id="PRO_5045087255" description="Aminopeptidase" evidence="10">
    <location>
        <begin position="21"/>
        <end position="860"/>
    </location>
</feature>
<dbReference type="EC" id="3.4.11.-" evidence="9"/>
<dbReference type="InterPro" id="IPR050344">
    <property type="entry name" value="Peptidase_M1_aminopeptidases"/>
</dbReference>
<dbReference type="InterPro" id="IPR001930">
    <property type="entry name" value="Peptidase_M1"/>
</dbReference>
<dbReference type="Gene3D" id="2.60.40.1730">
    <property type="entry name" value="tricorn interacting facor f3 domain"/>
    <property type="match status" value="1"/>
</dbReference>